<evidence type="ECO:0000256" key="1">
    <source>
        <dbReference type="ARBA" id="ARBA00022737"/>
    </source>
</evidence>
<dbReference type="EMBL" id="CAJNOT010003521">
    <property type="protein sequence ID" value="CAF1388337.1"/>
    <property type="molecule type" value="Genomic_DNA"/>
</dbReference>
<keyword evidence="3" id="KW-0472">Membrane</keyword>
<dbReference type="InterPro" id="IPR001258">
    <property type="entry name" value="NHL_repeat"/>
</dbReference>
<protein>
    <recommendedName>
        <fullName evidence="6">NHL repeat-containing protein</fullName>
    </recommendedName>
</protein>
<proteinExistence type="predicted"/>
<evidence type="ECO:0000313" key="5">
    <source>
        <dbReference type="Proteomes" id="UP000663864"/>
    </source>
</evidence>
<evidence type="ECO:0008006" key="6">
    <source>
        <dbReference type="Google" id="ProtNLM"/>
    </source>
</evidence>
<accession>A0A815JZC7</accession>
<dbReference type="PANTHER" id="PTHR24104">
    <property type="entry name" value="E3 UBIQUITIN-PROTEIN LIGASE NHLRC1-RELATED"/>
    <property type="match status" value="1"/>
</dbReference>
<dbReference type="GO" id="GO:0008270">
    <property type="term" value="F:zinc ion binding"/>
    <property type="evidence" value="ECO:0007669"/>
    <property type="project" value="UniProtKB-KW"/>
</dbReference>
<feature type="transmembrane region" description="Helical" evidence="3">
    <location>
        <begin position="12"/>
        <end position="30"/>
    </location>
</feature>
<dbReference type="InterPro" id="IPR011042">
    <property type="entry name" value="6-blade_b-propeller_TolB-like"/>
</dbReference>
<keyword evidence="3" id="KW-1133">Transmembrane helix</keyword>
<organism evidence="4 5">
    <name type="scientific">Rotaria sordida</name>
    <dbReference type="NCBI Taxonomy" id="392033"/>
    <lineage>
        <taxon>Eukaryota</taxon>
        <taxon>Metazoa</taxon>
        <taxon>Spiralia</taxon>
        <taxon>Gnathifera</taxon>
        <taxon>Rotifera</taxon>
        <taxon>Eurotatoria</taxon>
        <taxon>Bdelloidea</taxon>
        <taxon>Philodinida</taxon>
        <taxon>Philodinidae</taxon>
        <taxon>Rotaria</taxon>
    </lineage>
</organism>
<dbReference type="PROSITE" id="PS51125">
    <property type="entry name" value="NHL"/>
    <property type="match status" value="1"/>
</dbReference>
<sequence length="327" mass="36302">MFQSSYESYDHTIIHLAFTYILLGYVSISYNQPKFCATASWNVNGIIIANSSLLGHQPDNVFIDINNSVYVAVYWYNRILSWSAGSLIPTRTLTGGLNGPHGIFVTINGDIYVDNGYKGRVRKWAPNMTSSTIVMYVTSQCDGLFVDINNTIYCSQSYDHQVIANSQEDGANFSTIVAGTSFPGSASNMLNYPNGIFVDINFNLYVADYGNNRIQLFKYGQLFGTTVAGGELEVNVALNRPTTVVLDADNNLFIVDSFNNRIIMLGPIGFRCLIGCLYTNGLDSGQLQSPYWMAFDSYGNMFVTDWDSNQLQKFILATNSCGEFDKS</sequence>
<dbReference type="PANTHER" id="PTHR24104:SF25">
    <property type="entry name" value="PROTEIN LIN-41"/>
    <property type="match status" value="1"/>
</dbReference>
<dbReference type="SUPFAM" id="SSF63825">
    <property type="entry name" value="YWTD domain"/>
    <property type="match status" value="1"/>
</dbReference>
<keyword evidence="1" id="KW-0677">Repeat</keyword>
<feature type="repeat" description="NHL" evidence="2">
    <location>
        <begin position="190"/>
        <end position="220"/>
    </location>
</feature>
<reference evidence="4" key="1">
    <citation type="submission" date="2021-02" db="EMBL/GenBank/DDBJ databases">
        <authorList>
            <person name="Nowell W R."/>
        </authorList>
    </citation>
    <scope>NUCLEOTIDE SEQUENCE</scope>
</reference>
<dbReference type="Proteomes" id="UP000663864">
    <property type="component" value="Unassembled WGS sequence"/>
</dbReference>
<dbReference type="Gene3D" id="2.120.10.30">
    <property type="entry name" value="TolB, C-terminal domain"/>
    <property type="match status" value="1"/>
</dbReference>
<gene>
    <name evidence="4" type="ORF">ZHD862_LOCUS32489</name>
</gene>
<evidence type="ECO:0000256" key="2">
    <source>
        <dbReference type="PROSITE-ProRule" id="PRU00504"/>
    </source>
</evidence>
<comment type="caution">
    <text evidence="4">The sequence shown here is derived from an EMBL/GenBank/DDBJ whole genome shotgun (WGS) entry which is preliminary data.</text>
</comment>
<dbReference type="InterPro" id="IPR050952">
    <property type="entry name" value="TRIM-NHL_E3_ligases"/>
</dbReference>
<name>A0A815JZC7_9BILA</name>
<dbReference type="AlphaFoldDB" id="A0A815JZC7"/>
<dbReference type="Gene3D" id="2.40.10.500">
    <property type="match status" value="1"/>
</dbReference>
<dbReference type="CDD" id="cd05819">
    <property type="entry name" value="NHL"/>
    <property type="match status" value="1"/>
</dbReference>
<evidence type="ECO:0000256" key="3">
    <source>
        <dbReference type="SAM" id="Phobius"/>
    </source>
</evidence>
<keyword evidence="3" id="KW-0812">Transmembrane</keyword>
<evidence type="ECO:0000313" key="4">
    <source>
        <dbReference type="EMBL" id="CAF1388337.1"/>
    </source>
</evidence>